<organism evidence="1 2">
    <name type="scientific">Maribacter orientalis</name>
    <dbReference type="NCBI Taxonomy" id="228957"/>
    <lineage>
        <taxon>Bacteria</taxon>
        <taxon>Pseudomonadati</taxon>
        <taxon>Bacteroidota</taxon>
        <taxon>Flavobacteriia</taxon>
        <taxon>Flavobacteriales</taxon>
        <taxon>Flavobacteriaceae</taxon>
        <taxon>Maribacter</taxon>
    </lineage>
</organism>
<proteinExistence type="predicted"/>
<reference evidence="2" key="1">
    <citation type="submission" date="2016-10" db="EMBL/GenBank/DDBJ databases">
        <authorList>
            <person name="Varghese N."/>
            <person name="Submissions S."/>
        </authorList>
    </citation>
    <scope>NUCLEOTIDE SEQUENCE [LARGE SCALE GENOMIC DNA]</scope>
    <source>
        <strain evidence="2">DSM 16471</strain>
    </source>
</reference>
<sequence>MTNFRSRPKANYINEADWQELYVLTEHWKSDLSFYSDDLKFLHHLIDKYFIWISKKENIDMVREIEVGLNNMDNQCGFLLDRANKHLHHLTELIDNPFAYDSHKFRAEHEQLEDDLTSFVKDFRKNRKEVFTITKYVVDTEKFVQKIMNE</sequence>
<dbReference type="EMBL" id="FNZN01000004">
    <property type="protein sequence ID" value="SEL62499.1"/>
    <property type="molecule type" value="Genomic_DNA"/>
</dbReference>
<name>A0A1H7RR57_9FLAO</name>
<keyword evidence="2" id="KW-1185">Reference proteome</keyword>
<accession>A0A1H7RR57</accession>
<dbReference type="RefSeq" id="WP_091624176.1">
    <property type="nucleotide sequence ID" value="NZ_FNZN01000004.1"/>
</dbReference>
<protein>
    <submittedName>
        <fullName evidence="1">Uncharacterized protein</fullName>
    </submittedName>
</protein>
<evidence type="ECO:0000313" key="1">
    <source>
        <dbReference type="EMBL" id="SEL62499.1"/>
    </source>
</evidence>
<dbReference type="STRING" id="228957.SAMN04488008_104366"/>
<dbReference type="Proteomes" id="UP000198990">
    <property type="component" value="Unassembled WGS sequence"/>
</dbReference>
<gene>
    <name evidence="1" type="ORF">SAMN04488008_104366</name>
</gene>
<dbReference type="OrthoDB" id="1441145at2"/>
<evidence type="ECO:0000313" key="2">
    <source>
        <dbReference type="Proteomes" id="UP000198990"/>
    </source>
</evidence>
<dbReference type="AlphaFoldDB" id="A0A1H7RR57"/>